<dbReference type="Proteomes" id="UP000231019">
    <property type="component" value="Unassembled WGS sequence"/>
</dbReference>
<evidence type="ECO:0000313" key="2">
    <source>
        <dbReference type="Proteomes" id="UP000231019"/>
    </source>
</evidence>
<gene>
    <name evidence="1" type="ORF">COW36_19815</name>
</gene>
<dbReference type="EMBL" id="PFFQ01000055">
    <property type="protein sequence ID" value="PIW14897.1"/>
    <property type="molecule type" value="Genomic_DNA"/>
</dbReference>
<reference evidence="1 2" key="1">
    <citation type="submission" date="2017-09" db="EMBL/GenBank/DDBJ databases">
        <title>Depth-based differentiation of microbial function through sediment-hosted aquifers and enrichment of novel symbionts in the deep terrestrial subsurface.</title>
        <authorList>
            <person name="Probst A.J."/>
            <person name="Ladd B."/>
            <person name="Jarett J.K."/>
            <person name="Geller-Mcgrath D.E."/>
            <person name="Sieber C.M."/>
            <person name="Emerson J.B."/>
            <person name="Anantharaman K."/>
            <person name="Thomas B.C."/>
            <person name="Malmstrom R."/>
            <person name="Stieglmeier M."/>
            <person name="Klingl A."/>
            <person name="Woyke T."/>
            <person name="Ryan C.M."/>
            <person name="Banfield J.F."/>
        </authorList>
    </citation>
    <scope>NUCLEOTIDE SEQUENCE [LARGE SCALE GENOMIC DNA]</scope>
    <source>
        <strain evidence="1">CG17_big_fil_post_rev_8_21_14_2_50_48_46</strain>
    </source>
</reference>
<protein>
    <recommendedName>
        <fullName evidence="3">DUF4177 domain-containing protein</fullName>
    </recommendedName>
</protein>
<accession>A0A2M7G0D8</accession>
<proteinExistence type="predicted"/>
<name>A0A2M7G0D8_9BACT</name>
<comment type="caution">
    <text evidence="1">The sequence shown here is derived from an EMBL/GenBank/DDBJ whole genome shotgun (WGS) entry which is preliminary data.</text>
</comment>
<dbReference type="AlphaFoldDB" id="A0A2M7G0D8"/>
<organism evidence="1 2">
    <name type="scientific">bacterium (Candidatus Blackallbacteria) CG17_big_fil_post_rev_8_21_14_2_50_48_46</name>
    <dbReference type="NCBI Taxonomy" id="2014261"/>
    <lineage>
        <taxon>Bacteria</taxon>
        <taxon>Candidatus Blackallbacteria</taxon>
    </lineage>
</organism>
<sequence>MPKWEYKVTQVQFMLNPPFDAKKPKNAEALESFEKLGKNGWEMLQAVPNQTGLTTCFWKREIKGPVDEWTT</sequence>
<evidence type="ECO:0008006" key="3">
    <source>
        <dbReference type="Google" id="ProtNLM"/>
    </source>
</evidence>
<evidence type="ECO:0000313" key="1">
    <source>
        <dbReference type="EMBL" id="PIW14897.1"/>
    </source>
</evidence>